<dbReference type="EMBL" id="BAABCX010000002">
    <property type="protein sequence ID" value="GAA3536921.1"/>
    <property type="molecule type" value="Genomic_DNA"/>
</dbReference>
<evidence type="ECO:0000313" key="1">
    <source>
        <dbReference type="EMBL" id="GAA3536921.1"/>
    </source>
</evidence>
<dbReference type="Proteomes" id="UP001500795">
    <property type="component" value="Unassembled WGS sequence"/>
</dbReference>
<keyword evidence="2" id="KW-1185">Reference proteome</keyword>
<comment type="caution">
    <text evidence="1">The sequence shown here is derived from an EMBL/GenBank/DDBJ whole genome shotgun (WGS) entry which is preliminary data.</text>
</comment>
<protein>
    <submittedName>
        <fullName evidence="1">Uncharacterized protein</fullName>
    </submittedName>
</protein>
<reference evidence="2" key="1">
    <citation type="journal article" date="2019" name="Int. J. Syst. Evol. Microbiol.">
        <title>The Global Catalogue of Microorganisms (GCM) 10K type strain sequencing project: providing services to taxonomists for standard genome sequencing and annotation.</title>
        <authorList>
            <consortium name="The Broad Institute Genomics Platform"/>
            <consortium name="The Broad Institute Genome Sequencing Center for Infectious Disease"/>
            <person name="Wu L."/>
            <person name="Ma J."/>
        </authorList>
    </citation>
    <scope>NUCLEOTIDE SEQUENCE [LARGE SCALE GENOMIC DNA]</scope>
    <source>
        <strain evidence="2">JCM 17110</strain>
    </source>
</reference>
<proteinExistence type="predicted"/>
<evidence type="ECO:0000313" key="2">
    <source>
        <dbReference type="Proteomes" id="UP001500795"/>
    </source>
</evidence>
<sequence length="66" mass="7447">MQVAGGGGGTAALGDRHENLELVKRNHYQKIIYLIFVTTILHNTYRLTNSNSTKERMRECSDHGTE</sequence>
<organism evidence="1 2">
    <name type="scientific">Zobellella aerophila</name>
    <dbReference type="NCBI Taxonomy" id="870480"/>
    <lineage>
        <taxon>Bacteria</taxon>
        <taxon>Pseudomonadati</taxon>
        <taxon>Pseudomonadota</taxon>
        <taxon>Gammaproteobacteria</taxon>
        <taxon>Aeromonadales</taxon>
        <taxon>Aeromonadaceae</taxon>
        <taxon>Zobellella</taxon>
    </lineage>
</organism>
<gene>
    <name evidence="1" type="ORF">GCM10022394_15690</name>
</gene>
<accession>A0ABP6VMY4</accession>
<name>A0ABP6VMY4_9GAMM</name>